<gene>
    <name evidence="7" type="ORF">KSV97_08985</name>
    <name evidence="8" type="ORF">KSW06_08845</name>
</gene>
<feature type="domain" description="PTS EIIB type-3" evidence="6">
    <location>
        <begin position="98"/>
        <end position="199"/>
    </location>
</feature>
<name>A0AAW4MSS0_9FIRM</name>
<dbReference type="PROSITE" id="PS51100">
    <property type="entry name" value="PTS_EIIB_TYPE_3"/>
    <property type="match status" value="1"/>
</dbReference>
<keyword evidence="10" id="KW-1185">Reference proteome</keyword>
<reference evidence="7 10" key="1">
    <citation type="submission" date="2021-06" db="EMBL/GenBank/DDBJ databases">
        <title>Collection of gut derived symbiotic bacterial strains cultured from healthy donors.</title>
        <authorList>
            <person name="Lin H."/>
            <person name="Littmann E."/>
            <person name="Pamer E.G."/>
        </authorList>
    </citation>
    <scope>NUCLEOTIDE SEQUENCE</scope>
    <source>
        <strain evidence="8 10">MSK.21.70</strain>
        <strain evidence="7">MSK.21.82</strain>
    </source>
</reference>
<dbReference type="Pfam" id="PF02302">
    <property type="entry name" value="PTS_IIB"/>
    <property type="match status" value="1"/>
</dbReference>
<proteinExistence type="predicted"/>
<dbReference type="Proteomes" id="UP001197492">
    <property type="component" value="Unassembled WGS sequence"/>
</dbReference>
<dbReference type="InterPro" id="IPR003501">
    <property type="entry name" value="PTS_EIIB_2/3"/>
</dbReference>
<evidence type="ECO:0000313" key="9">
    <source>
        <dbReference type="Proteomes" id="UP001196408"/>
    </source>
</evidence>
<keyword evidence="1" id="KW-0813">Transport</keyword>
<sequence length="199" mass="23706">MIDTFYQKENLEVYKRYLYFQLKDDSRFQTQFNENEYHIAYQNRTASIHFHDIGMIEEKIISDDKQIFYLHFPLTTFPIALELYQCMINKLIEEKVEPMKVVLCCSGGMTSGFFKEKMQNYILKNNLPLIIEGAAVHTVEKKCLYYDVVLLAPQMGYKKEEIETLTHKYVGVIDPQVFATYDCGALYKQIQYYYRRNKE</sequence>
<dbReference type="GO" id="GO:0008982">
    <property type="term" value="F:protein-N(PI)-phosphohistidine-sugar phosphotransferase activity"/>
    <property type="evidence" value="ECO:0007669"/>
    <property type="project" value="InterPro"/>
</dbReference>
<evidence type="ECO:0000256" key="4">
    <source>
        <dbReference type="ARBA" id="ARBA00022683"/>
    </source>
</evidence>
<dbReference type="RefSeq" id="WP_217748054.1">
    <property type="nucleotide sequence ID" value="NZ_JAHOEB010000067.1"/>
</dbReference>
<dbReference type="PANTHER" id="PTHR34581">
    <property type="entry name" value="PTS SYSTEM N,N'-DIACETYLCHITOBIOSE-SPECIFIC EIIB COMPONENT"/>
    <property type="match status" value="1"/>
</dbReference>
<evidence type="ECO:0000313" key="10">
    <source>
        <dbReference type="Proteomes" id="UP001197492"/>
    </source>
</evidence>
<dbReference type="GO" id="GO:0009401">
    <property type="term" value="P:phosphoenolpyruvate-dependent sugar phosphotransferase system"/>
    <property type="evidence" value="ECO:0007669"/>
    <property type="project" value="UniProtKB-KW"/>
</dbReference>
<evidence type="ECO:0000313" key="7">
    <source>
        <dbReference type="EMBL" id="MBV3383343.1"/>
    </source>
</evidence>
<keyword evidence="2" id="KW-0597">Phosphoprotein</keyword>
<dbReference type="PANTHER" id="PTHR34581:SF2">
    <property type="entry name" value="PTS SYSTEM N,N'-DIACETYLCHITOBIOSE-SPECIFIC EIIB COMPONENT"/>
    <property type="match status" value="1"/>
</dbReference>
<dbReference type="Proteomes" id="UP001196408">
    <property type="component" value="Unassembled WGS sequence"/>
</dbReference>
<dbReference type="EMBL" id="JAHOEF010000067">
    <property type="protein sequence ID" value="MBV3383343.1"/>
    <property type="molecule type" value="Genomic_DNA"/>
</dbReference>
<accession>A0AAW4MSS0</accession>
<comment type="caution">
    <text evidence="7">The sequence shown here is derived from an EMBL/GenBank/DDBJ whole genome shotgun (WGS) entry which is preliminary data.</text>
</comment>
<dbReference type="InterPro" id="IPR013012">
    <property type="entry name" value="PTS_EIIB_3"/>
</dbReference>
<feature type="modified residue" description="Phosphocysteine; by EIIA" evidence="5">
    <location>
        <position position="105"/>
    </location>
</feature>
<organism evidence="7 9">
    <name type="scientific">Catenibacterium mitsuokai</name>
    <dbReference type="NCBI Taxonomy" id="100886"/>
    <lineage>
        <taxon>Bacteria</taxon>
        <taxon>Bacillati</taxon>
        <taxon>Bacillota</taxon>
        <taxon>Erysipelotrichia</taxon>
        <taxon>Erysipelotrichales</taxon>
        <taxon>Coprobacillaceae</taxon>
        <taxon>Catenibacterium</taxon>
    </lineage>
</organism>
<dbReference type="EMBL" id="JAHOEL010000065">
    <property type="protein sequence ID" value="MBV3393352.1"/>
    <property type="molecule type" value="Genomic_DNA"/>
</dbReference>
<protein>
    <recommendedName>
        <fullName evidence="6">PTS EIIB type-3 domain-containing protein</fullName>
    </recommendedName>
</protein>
<keyword evidence="4" id="KW-0598">Phosphotransferase system</keyword>
<dbReference type="InterPro" id="IPR051819">
    <property type="entry name" value="PTS_sugar-specific_EIIB"/>
</dbReference>
<evidence type="ECO:0000256" key="1">
    <source>
        <dbReference type="ARBA" id="ARBA00022448"/>
    </source>
</evidence>
<evidence type="ECO:0000256" key="2">
    <source>
        <dbReference type="ARBA" id="ARBA00022553"/>
    </source>
</evidence>
<evidence type="ECO:0000256" key="5">
    <source>
        <dbReference type="PROSITE-ProRule" id="PRU00423"/>
    </source>
</evidence>
<dbReference type="AlphaFoldDB" id="A0AAW4MSS0"/>
<evidence type="ECO:0000256" key="3">
    <source>
        <dbReference type="ARBA" id="ARBA00022597"/>
    </source>
</evidence>
<keyword evidence="3" id="KW-0762">Sugar transport</keyword>
<evidence type="ECO:0000313" key="8">
    <source>
        <dbReference type="EMBL" id="MBV3393352.1"/>
    </source>
</evidence>
<evidence type="ECO:0000259" key="6">
    <source>
        <dbReference type="PROSITE" id="PS51100"/>
    </source>
</evidence>